<proteinExistence type="predicted"/>
<dbReference type="GO" id="GO:0005524">
    <property type="term" value="F:ATP binding"/>
    <property type="evidence" value="ECO:0007669"/>
    <property type="project" value="InterPro"/>
</dbReference>
<dbReference type="PANTHER" id="PTHR22605">
    <property type="entry name" value="RZ-TYPE DOMAIN-CONTAINING PROTEIN"/>
    <property type="match status" value="1"/>
</dbReference>
<dbReference type="Gene3D" id="3.40.50.300">
    <property type="entry name" value="P-loop containing nucleotide triphosphate hydrolases"/>
    <property type="match status" value="2"/>
</dbReference>
<dbReference type="SUPFAM" id="SSF52540">
    <property type="entry name" value="P-loop containing nucleoside triphosphate hydrolases"/>
    <property type="match status" value="2"/>
</dbReference>
<dbReference type="OrthoDB" id="2400221at2759"/>
<dbReference type="InterPro" id="IPR003593">
    <property type="entry name" value="AAA+_ATPase"/>
</dbReference>
<evidence type="ECO:0000256" key="2">
    <source>
        <dbReference type="PROSITE-ProRule" id="PRU00196"/>
    </source>
</evidence>
<evidence type="ECO:0000256" key="3">
    <source>
        <dbReference type="SAM" id="MobiDB-lite"/>
    </source>
</evidence>
<dbReference type="PROSITE" id="PS00420">
    <property type="entry name" value="SRCR_1"/>
    <property type="match status" value="1"/>
</dbReference>
<comment type="caution">
    <text evidence="6">The sequence shown here is derived from an EMBL/GenBank/DDBJ whole genome shotgun (WGS) entry which is preliminary data.</text>
</comment>
<dbReference type="GO" id="GO:0016020">
    <property type="term" value="C:membrane"/>
    <property type="evidence" value="ECO:0007669"/>
    <property type="project" value="InterPro"/>
</dbReference>
<dbReference type="CDD" id="cd00009">
    <property type="entry name" value="AAA"/>
    <property type="match status" value="1"/>
</dbReference>
<dbReference type="Gene3D" id="3.10.250.10">
    <property type="entry name" value="SRCR-like domain"/>
    <property type="match status" value="1"/>
</dbReference>
<dbReference type="Proteomes" id="UP000596742">
    <property type="component" value="Unassembled WGS sequence"/>
</dbReference>
<feature type="region of interest" description="Disordered" evidence="3">
    <location>
        <begin position="3936"/>
        <end position="3974"/>
    </location>
</feature>
<dbReference type="Pfam" id="PF00530">
    <property type="entry name" value="SRCR"/>
    <property type="match status" value="1"/>
</dbReference>
<dbReference type="GO" id="GO:0016887">
    <property type="term" value="F:ATP hydrolysis activity"/>
    <property type="evidence" value="ECO:0007669"/>
    <property type="project" value="InterPro"/>
</dbReference>
<keyword evidence="4" id="KW-0732">Signal</keyword>
<comment type="caution">
    <text evidence="2">Lacks conserved residue(s) required for the propagation of feature annotation.</text>
</comment>
<feature type="compositionally biased region" description="Low complexity" evidence="3">
    <location>
        <begin position="902"/>
        <end position="917"/>
    </location>
</feature>
<organism evidence="6 7">
    <name type="scientific">Mytilus galloprovincialis</name>
    <name type="common">Mediterranean mussel</name>
    <dbReference type="NCBI Taxonomy" id="29158"/>
    <lineage>
        <taxon>Eukaryota</taxon>
        <taxon>Metazoa</taxon>
        <taxon>Spiralia</taxon>
        <taxon>Lophotrochozoa</taxon>
        <taxon>Mollusca</taxon>
        <taxon>Bivalvia</taxon>
        <taxon>Autobranchia</taxon>
        <taxon>Pteriomorphia</taxon>
        <taxon>Mytilida</taxon>
        <taxon>Mytiloidea</taxon>
        <taxon>Mytilidae</taxon>
        <taxon>Mytilinae</taxon>
        <taxon>Mytilus</taxon>
    </lineage>
</organism>
<keyword evidence="7" id="KW-1185">Reference proteome</keyword>
<reference evidence="6" key="1">
    <citation type="submission" date="2018-11" db="EMBL/GenBank/DDBJ databases">
        <authorList>
            <person name="Alioto T."/>
            <person name="Alioto T."/>
        </authorList>
    </citation>
    <scope>NUCLEOTIDE SEQUENCE</scope>
</reference>
<dbReference type="InterPro" id="IPR031248">
    <property type="entry name" value="RNF213"/>
</dbReference>
<dbReference type="GO" id="GO:0004842">
    <property type="term" value="F:ubiquitin-protein transferase activity"/>
    <property type="evidence" value="ECO:0007669"/>
    <property type="project" value="InterPro"/>
</dbReference>
<feature type="chain" id="PRO_5032825502" description="SRCR domain-containing protein" evidence="4">
    <location>
        <begin position="21"/>
        <end position="3974"/>
    </location>
</feature>
<feature type="compositionally biased region" description="Polar residues" evidence="3">
    <location>
        <begin position="924"/>
        <end position="942"/>
    </location>
</feature>
<dbReference type="SMART" id="SM00382">
    <property type="entry name" value="AAA"/>
    <property type="match status" value="2"/>
</dbReference>
<evidence type="ECO:0000256" key="1">
    <source>
        <dbReference type="ARBA" id="ARBA00023157"/>
    </source>
</evidence>
<keyword evidence="1" id="KW-1015">Disulfide bond</keyword>
<name>A0A8B6BX31_MYTGA</name>
<evidence type="ECO:0000313" key="7">
    <source>
        <dbReference type="Proteomes" id="UP000596742"/>
    </source>
</evidence>
<evidence type="ECO:0000259" key="5">
    <source>
        <dbReference type="PROSITE" id="PS50287"/>
    </source>
</evidence>
<feature type="signal peptide" evidence="4">
    <location>
        <begin position="1"/>
        <end position="20"/>
    </location>
</feature>
<feature type="compositionally biased region" description="Low complexity" evidence="3">
    <location>
        <begin position="877"/>
        <end position="893"/>
    </location>
</feature>
<sequence>MGWIVSYLVFYCFTRQVTDASQVRLVDGKSVYENGVDVYQGRLEVFYNQEWGNVCDDNFNQTSAKVVCRMLGFEGEIAEVVIDVIETIIIPEKTSPEDMVKMVLKNSNFWNKILNVTGKMKKRIIEQKLVKRVQESIQKTLASMINFSISCNFVQYLETMKTEVVAISSPSNNLIKENEKCYKKVAQFEENLSVIENLVGCLMANHVEKLIPICSCLRFCISLQRKTFDDDSLTMQKLYNPNPYLLKIISVADTCRLIEKASSTCVFWNIVRQDLENFPEFVDHTNIKFVGFGFGDSTVLLLEDQLFSNLVITEKILCRISEECIQHFESIWYDYAHAMNQKIFDTVHIFHGTKDMASEMQAAEEICQLKLPPESRNCLVRFSRFKLYKETVQLIKIAAKSFHFQETSDSIYHQTVAKFEKMIEGKFSDMTLKEITPVLDQIHTIREIINMKEHLSDIISAVNESSSLLDFLREVIDEDIRNLINAVEEHSEQYVRESTVSDLIEVKRFFDPILKTEFTSKIEDLFKLLQSQYLKSGIRKIPEKIGVCRNHLHSLRALYLNVANRGEHTMDLINNIMLKGTFHFILKKRKCRVLVLYDQEKIKHDAVDLYDLRCRALLMKNTDKKVESEQKNTTKEKLDDFVFLIDIAFEIKSICLNLKLAGHFAFACFEKKCRKDEMVSLKKTLKKEFDDWTKYLKVIRAKYFYMNFLFSDQLYDLYMFLKGNENADKKNRTCVTAVLNYMGLPINDLLPIQMIYQEMVSVDPDNYRTALENIGKTLDLVGDKILTTTRNHKFIGEDKLVPLFEKVQPGKPYFAWLDDNSQIVIKVLLALYHNTTNLLPEANQVIFCSEETTYEEIDLLIQRCMESSKRSQAKVISQTKKTSQTEETSQTQEISHTKETSQTKVTSQTEETSQTQEISHRKNISQTKEISQTKNTSQTNETPQRRETPQTKQKPKKLFTIVNVEFLKREVQINLHDRIRNLSEDSNGAFLLCLLCRGSETSPFVDKFKDSLLKLSPISESKMDECFKKHCSHVLVVTSDLPGAGKTELIQSKAIKDRKRCVTIHISGPFNRMSTIEILLQLELKYYHALHIDIGIVSDSFGLDVFLFELIVLRFVSAGSTAYALTCDKVYIEIANSVKNELCDSLSTLTSFQREHLKWKDYDDVKVSIDINSPMQVVCRYLKALDEGSIDNNNLFFNGPDAVKPLSQRECKTILCQKFNTLDDMSYTLVNIFIRVLADQLKKLSSSVYFQTSTLKAIMGEDNKSTVRSQIVKALVHLTGIFSIRSVHTCRTFQAAFLLRSREKDLNVAKILTERVSGMIRWDEGNHLMILFNKDMQSISAIYRHLSTIPKFIKQLVESQTQTPLVSFDLKETTELENLLIQLTRLSDTAIYKKEADKLRKEYVLTPDNVLKMILISMRINTRIPVIIMGETGCGKTSLIRYLANFCGINMDTFSIHAGTSEDEIYSRITVASQNAFKNVSEVHWLFLDEINTCDHLGIITSAICHRFCNNCQLAPNLALLAACNPYRLRSEDSIYTTGLQGKIKTDNLSHLVYRVHPLPETMMDFVWDYGSLSQKDEVAYITKMVETVKFDDLSEKFSNVLVMSQTFVREMEGNDYCVSLRDVDRCIKLVVWLFHSFLKKKNDNMNIETKQINSIVLSLAICYHSRFGDVHIREKYREKSAAIISLTEDDLENIILDEQKYILQKMEYLPEGTALNIALQENIFMLLVCILSKIPIFLVGKPGCSKSLSIQLLRSNLRGKDSSNEFFKDMPQLFCVSFQGSESSTSEGILKVFEKAKKYQQHNDENDVLTVVILDEIGLAENSRFNPLKVLHELLEPGSGQLNISVVGISNWALDAAKMNRAIHLSRPDMNSKEIMLTGQSICTSMLNRTEKEGEFGIPSITSNGNKNLNANAQKLINGIACGYYEFYSKQQKIPNFHSLRDFYSLTKYIGRRMEYILSLGQEKIAEVILIGILRNFGGLPTEQEYILQFFSKYIPCIVSTPIPVMRLIRENIEDKTSRHLMIITRGNVVISVLERELNEMKLPFDIIYGSNFDGDLSDDYNYRILSRIILCMEQGMVLIMKNLEAIYGSLYDMLNQNYTCVGKQKNCRVALGHYSNPMCHVHDKFKCIVLVEESTLDCSDPPFLNRFEKQYFQLIDLLEAETMQPIVTKITEEITSLCQIPNYSFIPEDVIPSFSLDLIVSLVVHLSKTVGEEHIHDNAFGRLLWLFPPEVIVRAKESKYALSKKNFIKEIIVEFMKLPIHDGICNFFINFAWKSRSTNDGSSDGLIKSFVIYTYSSLHSIVEDDFNGYQIQKQKIATFKSEKEFTTTVENFFSSEKSVFLLQCSAASDNQKILLTKDILEKAIRKYKLTCESEKSRKFVFIVIHVYRDSHVHLPINYLSSWNLLFMDSIEKPRTSLNHFIKVDKLEIVRERMPLHGYITDSLFWVLSRIKFISEDSFTGFLLDFLLESLRSCKDAMDTLEEMIVAWIEKQTMSESSGKWCLNVAKSPRDLVMFSTFIDALENNIKDFIKTPLSKYIFLMIDQNIVTPVIFVDEFTKWRRESWKNCILSTEHLNIKYIAEPSGPECYSCSSRFLYLKMPFSQMFSQSIEKRKDNFLNIVRRHCIELNIEEDEEIPNSLFEHEINHSYEIIFYDAIVIESYLGQNDDYIHDFSYLFLSQICIIKEPNGMQVFIWALSKFIDISAYRNKKFEHLVAALHASVWVYGSILKTICLIALDPSVSSNFTYHIPLKYQQKLQTYGNYDFASLENNADTAQESKAIRIADLNRESFVRVICLSLLPTLEVLKQCKISNWLSNVRQMLPLAHIVYCESSELRCLKLCHEISEALFDQNLSVDNYIYKIAESLKTSNGAIYSKEVCNVIFETLKDLHQSKVDGRIMQHLFCSYIIRCLKLSSENVYPFQFALSKIASNDVFDKTLSYFGQVFKYALALDAETNPNVFWSFLSQEVVLDEQMPFCKCLNECLLKSNHNLDHNKYLLVLVTDILEDFAFSEDLSIDEIKSSVTVSSQVFTCMARAFEIVGKGIHGVKSLISVAYIRSFLKKSVSILDSWKYDCNKQVFFAQQINAVLSTNVMHLFLQIIEHVSGQENMEKILRKLDNTITSLRNIKWNNEVVEEMPVYNPLIMYAEENELLLQKYKLYVLEVLKDTKPLVDILENYCSPDFLICVLVKEYYMKKCFRQLNDEEKRTAKAVGEIIRKAALEKSVKSMAELFLGLKAFRHSIFDISEVVESPIPQIVSVMIHLAFEITLNYQENKNTVWYRALFNPSSIKCVLPDGLPAIIYHIIKIICYSCFTFSYGFALTDTKLFDNVTPGDTVNLEEYLQETLQESWKYLHLHLEINYFDICLLLHELVSTLFKSEKFHTAKNEINTENFDEQFITEYGPILEDILENRIQVIHEVKKYYGRKTGNELQQCVLNVTPCNLDVNLSNEALVLRFSGTSSNSILLTEIQAGCKKRFKFLTTVVNNMQTLMLPKHLSSFIKWHLSVVTLGTYKFRKVDFKDMTVSSFLCAFHDDCQRNVLEKAFNEFAKSWNEIRLAVPSLKDILQCSTVSGKISLNLMHKNVTMKECTVMEDNSIFVEVIKGLANIQNQFLKDSGTILANEESKLNNSLSLQDVRSVHLINFKWDDDWEDYCQCETLYGLGKKINFYCDMIEKDMEQDMLFGKVLVEIPNPLMKIIFIDDLFQNCIELLNEISRNVKQRPLPYNIKTAIEYKKSKDRSYIGELLTHLGMALSLLRKKGLGSENADISILHYLNSLTHITGMSSSVIKSLFPGDIRICHSVNLYQWLEELNGESIIETLEDEYRVKLSDNAIQCLQEAKQNMKHLKKLEHPLKVFVHRSLSVKDNKIRSAQPLNEYLSNKDLWWPGDLKYDDALKKVAIEAEDNIKPLDELLSPLILVENIHDTVNCLASAIKEAEAKEKEPSFFKMEKTRNEKQQESYKKEQTRQVIKKKNKRL</sequence>
<dbReference type="Pfam" id="PF07728">
    <property type="entry name" value="AAA_5"/>
    <property type="match status" value="1"/>
</dbReference>
<gene>
    <name evidence="6" type="ORF">MGAL_10B018843</name>
</gene>
<dbReference type="EMBL" id="UYJE01000803">
    <property type="protein sequence ID" value="VDH96558.1"/>
    <property type="molecule type" value="Genomic_DNA"/>
</dbReference>
<protein>
    <recommendedName>
        <fullName evidence="5">SRCR domain-containing protein</fullName>
    </recommendedName>
</protein>
<dbReference type="SUPFAM" id="SSF56487">
    <property type="entry name" value="SRCR-like"/>
    <property type="match status" value="1"/>
</dbReference>
<dbReference type="InterPro" id="IPR027417">
    <property type="entry name" value="P-loop_NTPase"/>
</dbReference>
<feature type="domain" description="SRCR" evidence="5">
    <location>
        <begin position="23"/>
        <end position="73"/>
    </location>
</feature>
<dbReference type="SMART" id="SM00202">
    <property type="entry name" value="SR"/>
    <property type="match status" value="1"/>
</dbReference>
<evidence type="ECO:0000313" key="6">
    <source>
        <dbReference type="EMBL" id="VDH96558.1"/>
    </source>
</evidence>
<dbReference type="InterPro" id="IPR001190">
    <property type="entry name" value="SRCR"/>
</dbReference>
<dbReference type="InterPro" id="IPR036772">
    <property type="entry name" value="SRCR-like_dom_sf"/>
</dbReference>
<feature type="compositionally biased region" description="Basic and acidic residues" evidence="3">
    <location>
        <begin position="3936"/>
        <end position="3963"/>
    </location>
</feature>
<dbReference type="PANTHER" id="PTHR22605:SF1">
    <property type="entry name" value="RZ-TYPE DOMAIN-CONTAINING PROTEIN"/>
    <property type="match status" value="1"/>
</dbReference>
<feature type="region of interest" description="Disordered" evidence="3">
    <location>
        <begin position="874"/>
        <end position="955"/>
    </location>
</feature>
<evidence type="ECO:0000256" key="4">
    <source>
        <dbReference type="SAM" id="SignalP"/>
    </source>
</evidence>
<accession>A0A8B6BX31</accession>
<dbReference type="InterPro" id="IPR011704">
    <property type="entry name" value="ATPase_dyneun-rel_AAA"/>
</dbReference>
<dbReference type="PROSITE" id="PS50287">
    <property type="entry name" value="SRCR_2"/>
    <property type="match status" value="1"/>
</dbReference>